<name>A0A7I8VP65_9ANNE</name>
<organism evidence="2 3">
    <name type="scientific">Dimorphilus gyrociliatus</name>
    <dbReference type="NCBI Taxonomy" id="2664684"/>
    <lineage>
        <taxon>Eukaryota</taxon>
        <taxon>Metazoa</taxon>
        <taxon>Spiralia</taxon>
        <taxon>Lophotrochozoa</taxon>
        <taxon>Annelida</taxon>
        <taxon>Polychaeta</taxon>
        <taxon>Polychaeta incertae sedis</taxon>
        <taxon>Dinophilidae</taxon>
        <taxon>Dimorphilus</taxon>
    </lineage>
</organism>
<protein>
    <submittedName>
        <fullName evidence="2">DgyrCDS6819</fullName>
    </submittedName>
</protein>
<dbReference type="AlphaFoldDB" id="A0A7I8VP65"/>
<keyword evidence="1" id="KW-1133">Transmembrane helix</keyword>
<keyword evidence="1" id="KW-0812">Transmembrane</keyword>
<feature type="transmembrane region" description="Helical" evidence="1">
    <location>
        <begin position="879"/>
        <end position="902"/>
    </location>
</feature>
<reference evidence="2 3" key="1">
    <citation type="submission" date="2020-08" db="EMBL/GenBank/DDBJ databases">
        <authorList>
            <person name="Hejnol A."/>
        </authorList>
    </citation>
    <scope>NUCLEOTIDE SEQUENCE [LARGE SCALE GENOMIC DNA]</scope>
</reference>
<keyword evidence="3" id="KW-1185">Reference proteome</keyword>
<dbReference type="Proteomes" id="UP000549394">
    <property type="component" value="Unassembled WGS sequence"/>
</dbReference>
<comment type="caution">
    <text evidence="2">The sequence shown here is derived from an EMBL/GenBank/DDBJ whole genome shotgun (WGS) entry which is preliminary data.</text>
</comment>
<accession>A0A7I8VP65</accession>
<gene>
    <name evidence="2" type="ORF">DGYR_LOCUS6516</name>
</gene>
<evidence type="ECO:0000313" key="3">
    <source>
        <dbReference type="Proteomes" id="UP000549394"/>
    </source>
</evidence>
<sequence length="927" mass="108054">MQKNYFIKLILFIGYLYYSCGDVNFLRNKNYLAYRLFSVKGTVSGNRISIKTESRAEVVNLSLTGFSLKSSVVCKSEFVEKRLQTLKDDRIVVKTFVIKNYLKKYPKCDSVRYSISYYYENTDTCGSVEESSIVQPKSINGKCSYNIHAPSKKFVYCEFACIKDLSKIFKYKDSTEETYSELEKSLQILTADQSLSLYTEPEFLDICGFKLMENSRKYKPNVTINYENGQCNIRIEAIGKVIFNLEASLFKFIREKITFQLEYLNEGNIENYELNDKVQKSIIKKYDSNFLRISYNLTYGCRKVPILRRMQYEIDNKNNITEAFCNSPYGEDDGKYKIVCEPFSGLITLSRPIALCRSEHFVKSYGYIQGEKLTWDDIKTLHGHKKSENCIYCSDFSPINIQTCKDDERLNYAAFIHPGYKDEAVKCKEEEDVKYLLEKESISNVKDELDVSLIKLNNSTLENLNLGVMEPLEIQDIDVKVSNYISYNERTKRFIEEACSLKYGLTVEYLCIPKNKRCIQSKNHENFHLIALRPKDGKCYFKLKKLQKLERIEVTFSTVPLKQLHLKLEIVGDQDKKNSNNVGSPLQLQSDEMVLRYPEKYFIWLYNWEAYPFCDLTLSDWMKNYVTLSQIEMNNTCIYNLTTNINYTLQFDVKVRKFNGEDDNKILIEDSNTDNRIFYGNYIKDLSFYVSLSSYYVLSHNLKDYLSIELNNKMDACSWIHGKAHEIYIRFSQDGDSPCKAVLDTGDDDFTVKLSVECRDDRVNLVVRARNSTNITKIEKEEDIYYREYIADHSAVEVEVLNPAGCIITYDAYGCREVQLLQRMKYKKREKNGQNNAECQSYYNEENGDYKFSCSPNSGVINFERNISLCRDIPFEKTYLFKLALLIGCYFLIGMFFITAVVTYNKWKDAVDGEKTEEVNPNTIVLE</sequence>
<proteinExistence type="predicted"/>
<keyword evidence="1" id="KW-0472">Membrane</keyword>
<evidence type="ECO:0000256" key="1">
    <source>
        <dbReference type="SAM" id="Phobius"/>
    </source>
</evidence>
<evidence type="ECO:0000313" key="2">
    <source>
        <dbReference type="EMBL" id="CAD5118080.1"/>
    </source>
</evidence>
<dbReference type="EMBL" id="CAJFCJ010000008">
    <property type="protein sequence ID" value="CAD5118080.1"/>
    <property type="molecule type" value="Genomic_DNA"/>
</dbReference>